<protein>
    <recommendedName>
        <fullName evidence="3">Transposase</fullName>
    </recommendedName>
</protein>
<proteinExistence type="predicted"/>
<gene>
    <name evidence="1" type="ORF">L2724_07645</name>
</gene>
<reference evidence="1" key="1">
    <citation type="submission" date="2022-01" db="EMBL/GenBank/DDBJ databases">
        <title>VMRC isolate genome collection.</title>
        <authorList>
            <person name="France M."/>
            <person name="Rutt L."/>
            <person name="Humphrys M."/>
            <person name="Ravel J."/>
        </authorList>
    </citation>
    <scope>NUCLEOTIDE SEQUENCE</scope>
    <source>
        <strain evidence="1">C0048A1</strain>
    </source>
</reference>
<accession>A0AAW5WV12</accession>
<comment type="caution">
    <text evidence="1">The sequence shown here is derived from an EMBL/GenBank/DDBJ whole genome shotgun (WGS) entry which is preliminary data.</text>
</comment>
<evidence type="ECO:0000313" key="1">
    <source>
        <dbReference type="EMBL" id="MCZ3668150.1"/>
    </source>
</evidence>
<dbReference type="Proteomes" id="UP001212401">
    <property type="component" value="Unassembled WGS sequence"/>
</dbReference>
<dbReference type="AlphaFoldDB" id="A0AAW5WV12"/>
<organism evidence="1 2">
    <name type="scientific">Limosilactobacillus vaginalis</name>
    <dbReference type="NCBI Taxonomy" id="1633"/>
    <lineage>
        <taxon>Bacteria</taxon>
        <taxon>Bacillati</taxon>
        <taxon>Bacillota</taxon>
        <taxon>Bacilli</taxon>
        <taxon>Lactobacillales</taxon>
        <taxon>Lactobacillaceae</taxon>
        <taxon>Limosilactobacillus</taxon>
    </lineage>
</organism>
<sequence>MPDLNFTDVLVWFAKTLKELMEDEPLIPKDLLEGTVNQFVKRLPRSVTKQIQAA</sequence>
<name>A0AAW5WV12_9LACO</name>
<evidence type="ECO:0008006" key="3">
    <source>
        <dbReference type="Google" id="ProtNLM"/>
    </source>
</evidence>
<dbReference type="RefSeq" id="WP_269296155.1">
    <property type="nucleotide sequence ID" value="NZ_JAKHPH010000023.1"/>
</dbReference>
<evidence type="ECO:0000313" key="2">
    <source>
        <dbReference type="Proteomes" id="UP001212401"/>
    </source>
</evidence>
<dbReference type="EMBL" id="JAKHPH010000023">
    <property type="protein sequence ID" value="MCZ3668150.1"/>
    <property type="molecule type" value="Genomic_DNA"/>
</dbReference>